<name>A0A8T0FJ52_ARGBR</name>
<dbReference type="EMBL" id="JABXBU010000011">
    <property type="protein sequence ID" value="KAF8791284.1"/>
    <property type="molecule type" value="Genomic_DNA"/>
</dbReference>
<evidence type="ECO:0000313" key="2">
    <source>
        <dbReference type="Proteomes" id="UP000807504"/>
    </source>
</evidence>
<proteinExistence type="predicted"/>
<reference evidence="1" key="2">
    <citation type="submission" date="2020-06" db="EMBL/GenBank/DDBJ databases">
        <authorList>
            <person name="Sheffer M."/>
        </authorList>
    </citation>
    <scope>NUCLEOTIDE SEQUENCE</scope>
</reference>
<organism evidence="1 2">
    <name type="scientific">Argiope bruennichi</name>
    <name type="common">Wasp spider</name>
    <name type="synonym">Aranea bruennichi</name>
    <dbReference type="NCBI Taxonomy" id="94029"/>
    <lineage>
        <taxon>Eukaryota</taxon>
        <taxon>Metazoa</taxon>
        <taxon>Ecdysozoa</taxon>
        <taxon>Arthropoda</taxon>
        <taxon>Chelicerata</taxon>
        <taxon>Arachnida</taxon>
        <taxon>Araneae</taxon>
        <taxon>Araneomorphae</taxon>
        <taxon>Entelegynae</taxon>
        <taxon>Araneoidea</taxon>
        <taxon>Araneidae</taxon>
        <taxon>Argiope</taxon>
    </lineage>
</organism>
<evidence type="ECO:0000313" key="1">
    <source>
        <dbReference type="EMBL" id="KAF8791284.1"/>
    </source>
</evidence>
<sequence>MRAAPKKLLFTGSPRYGQIPIEIQNDAGRTKINIPRPKPEGDLVGVLVQQERARTGERVVGVLFPYPGKLNHGRLAGEDCLFLNEAPEKDSDVSSSSAKYKNGSYLGGLLRNPVEMLVEIRAQMYTLRNRTGPEIKKNHFITHAPHYFFKECLQVLKMRKIHGQIDCTIELGSEKKFIIRYNIE</sequence>
<comment type="caution">
    <text evidence="1">The sequence shown here is derived from an EMBL/GenBank/DDBJ whole genome shotgun (WGS) entry which is preliminary data.</text>
</comment>
<reference evidence="1" key="1">
    <citation type="journal article" date="2020" name="bioRxiv">
        <title>Chromosome-level reference genome of the European wasp spider Argiope bruennichi: a resource for studies on range expansion and evolutionary adaptation.</title>
        <authorList>
            <person name="Sheffer M.M."/>
            <person name="Hoppe A."/>
            <person name="Krehenwinkel H."/>
            <person name="Uhl G."/>
            <person name="Kuss A.W."/>
            <person name="Jensen L."/>
            <person name="Jensen C."/>
            <person name="Gillespie R.G."/>
            <person name="Hoff K.J."/>
            <person name="Prost S."/>
        </authorList>
    </citation>
    <scope>NUCLEOTIDE SEQUENCE</scope>
</reference>
<dbReference type="Proteomes" id="UP000807504">
    <property type="component" value="Unassembled WGS sequence"/>
</dbReference>
<dbReference type="AlphaFoldDB" id="A0A8T0FJ52"/>
<protein>
    <submittedName>
        <fullName evidence="1">Uncharacterized protein</fullName>
    </submittedName>
</protein>
<accession>A0A8T0FJ52</accession>
<gene>
    <name evidence="1" type="ORF">HNY73_006172</name>
</gene>
<keyword evidence="2" id="KW-1185">Reference proteome</keyword>